<dbReference type="Proteomes" id="UP000007809">
    <property type="component" value="Plasmid pPSED01"/>
</dbReference>
<dbReference type="InterPro" id="IPR050966">
    <property type="entry name" value="Glutamyl_endopeptidase"/>
</dbReference>
<dbReference type="SUPFAM" id="SSF50494">
    <property type="entry name" value="Trypsin-like serine proteases"/>
    <property type="match status" value="1"/>
</dbReference>
<dbReference type="eggNOG" id="COG3591">
    <property type="taxonomic scope" value="Bacteria"/>
</dbReference>
<protein>
    <recommendedName>
        <fullName evidence="4">Peptidase S1 and S6 chymotrypsin/Hap</fullName>
    </recommendedName>
</protein>
<accession>F2L6V2</accession>
<evidence type="ECO:0000256" key="1">
    <source>
        <dbReference type="ARBA" id="ARBA00022729"/>
    </source>
</evidence>
<dbReference type="PANTHER" id="PTHR15462">
    <property type="entry name" value="SERINE PROTEASE"/>
    <property type="match status" value="1"/>
</dbReference>
<dbReference type="Gene3D" id="2.40.10.10">
    <property type="entry name" value="Trypsin-like serine proteases"/>
    <property type="match status" value="2"/>
</dbReference>
<dbReference type="EMBL" id="CP002594">
    <property type="protein sequence ID" value="AEA28824.1"/>
    <property type="molecule type" value="Genomic_DNA"/>
</dbReference>
<evidence type="ECO:0008006" key="4">
    <source>
        <dbReference type="Google" id="ProtNLM"/>
    </source>
</evidence>
<dbReference type="AlphaFoldDB" id="F2L6V2"/>
<keyword evidence="3" id="KW-1185">Reference proteome</keyword>
<evidence type="ECO:0000313" key="3">
    <source>
        <dbReference type="Proteomes" id="UP000007809"/>
    </source>
</evidence>
<geneLocation type="plasmid" evidence="2 3">
    <name>pPSED01</name>
</geneLocation>
<organism evidence="2 3">
    <name type="scientific">Pseudonocardia dioxanivorans (strain ATCC 55486 / DSM 44775 / JCM 13855 / CB1190)</name>
    <dbReference type="NCBI Taxonomy" id="675635"/>
    <lineage>
        <taxon>Bacteria</taxon>
        <taxon>Bacillati</taxon>
        <taxon>Actinomycetota</taxon>
        <taxon>Actinomycetes</taxon>
        <taxon>Pseudonocardiales</taxon>
        <taxon>Pseudonocardiaceae</taxon>
        <taxon>Pseudonocardia</taxon>
    </lineage>
</organism>
<dbReference type="OrthoDB" id="5121599at2"/>
<proteinExistence type="predicted"/>
<name>F2L6V2_PSEUX</name>
<dbReference type="Pfam" id="PF13365">
    <property type="entry name" value="Trypsin_2"/>
    <property type="match status" value="1"/>
</dbReference>
<dbReference type="InterPro" id="IPR009003">
    <property type="entry name" value="Peptidase_S1_PA"/>
</dbReference>
<reference evidence="2 3" key="1">
    <citation type="journal article" date="2011" name="J. Bacteriol.">
        <title>Genome sequence of the 1,4-dioxane-degrading Pseudonocardia dioxanivorans strain CB1190.</title>
        <authorList>
            <person name="Sales C.M."/>
            <person name="Mahendra S."/>
            <person name="Grostern A."/>
            <person name="Parales R.E."/>
            <person name="Goodwin L.A."/>
            <person name="Woyke T."/>
            <person name="Nolan M."/>
            <person name="Lapidus A."/>
            <person name="Chertkov O."/>
            <person name="Ovchinnikova G."/>
            <person name="Sczyrba A."/>
            <person name="Alvarez-Cohen L."/>
        </authorList>
    </citation>
    <scope>NUCLEOTIDE SEQUENCE [LARGE SCALE GENOMIC DNA]</scope>
    <source>
        <strain evidence="3">ATCC 55486 / DSM 44775 / JCM 13855 / CB1190</strain>
    </source>
</reference>
<dbReference type="InterPro" id="IPR043504">
    <property type="entry name" value="Peptidase_S1_PA_chymotrypsin"/>
</dbReference>
<dbReference type="KEGG" id="pdx:Psed_6743"/>
<keyword evidence="2" id="KW-0614">Plasmid</keyword>
<sequence>MAGPAQARPAAPSSTRAASTGASGAFYQAEQAISVGQMLSSQSSCTATVVSSRTGSVAVTAAHCVYWPASGPMAGAFPGRGWVALDEFIPGRTGDATPFGRWQIERAWVDSRWRDTGDIAYDVAFLRIRPLNGRSVQDVVGSEGIAFTAPTAGTAITALGYPVEAPFDGRSLRRCFTSAVVVDRSSANALAMPCAMTPGSSGGPWLAGFNPGTGAGTVVAVTSFHNDDTGLLAARPLGDVGYALYQAADQAQAGAA</sequence>
<keyword evidence="1" id="KW-0732">Signal</keyword>
<dbReference type="HOGENOM" id="CLU_050832_0_2_11"/>
<evidence type="ECO:0000313" key="2">
    <source>
        <dbReference type="EMBL" id="AEA28824.1"/>
    </source>
</evidence>
<gene>
    <name evidence="2" type="ordered locus">Psed_6743</name>
</gene>